<evidence type="ECO:0000313" key="1">
    <source>
        <dbReference type="EMBL" id="VAX28197.1"/>
    </source>
</evidence>
<name>A0A3B1DHT8_9ZZZZ</name>
<dbReference type="AlphaFoldDB" id="A0A3B1DHT8"/>
<dbReference type="InterPro" id="IPR043519">
    <property type="entry name" value="NT_sf"/>
</dbReference>
<protein>
    <submittedName>
        <fullName evidence="1">Ribosomal silencing factor RsfA</fullName>
    </submittedName>
</protein>
<reference evidence="1" key="1">
    <citation type="submission" date="2018-06" db="EMBL/GenBank/DDBJ databases">
        <authorList>
            <person name="Zhirakovskaya E."/>
        </authorList>
    </citation>
    <scope>NUCLEOTIDE SEQUENCE</scope>
</reference>
<accession>A0A3B1DHT8</accession>
<feature type="non-terminal residue" evidence="1">
    <location>
        <position position="1"/>
    </location>
</feature>
<dbReference type="SUPFAM" id="SSF81301">
    <property type="entry name" value="Nucleotidyltransferase"/>
    <property type="match status" value="1"/>
</dbReference>
<proteinExistence type="predicted"/>
<dbReference type="EMBL" id="UOGH01000078">
    <property type="protein sequence ID" value="VAX28197.1"/>
    <property type="molecule type" value="Genomic_DNA"/>
</dbReference>
<organism evidence="1">
    <name type="scientific">hydrothermal vent metagenome</name>
    <dbReference type="NCBI Taxonomy" id="652676"/>
    <lineage>
        <taxon>unclassified sequences</taxon>
        <taxon>metagenomes</taxon>
        <taxon>ecological metagenomes</taxon>
    </lineage>
</organism>
<gene>
    <name evidence="1" type="ORF">MNBD_NITROSPIRAE02-1266</name>
</gene>
<sequence length="31" mass="3773">ETRAFYELEKLWLDAPRIDIEKEENLQDHGN</sequence>